<evidence type="ECO:0000313" key="4">
    <source>
        <dbReference type="Proteomes" id="UP000325945"/>
    </source>
</evidence>
<feature type="compositionally biased region" description="Basic and acidic residues" evidence="1">
    <location>
        <begin position="1"/>
        <end position="15"/>
    </location>
</feature>
<feature type="region of interest" description="Disordered" evidence="1">
    <location>
        <begin position="1"/>
        <end position="20"/>
    </location>
</feature>
<accession>A0A5N6WUN0</accession>
<evidence type="ECO:0000256" key="2">
    <source>
        <dbReference type="SAM" id="Phobius"/>
    </source>
</evidence>
<dbReference type="Proteomes" id="UP000325945">
    <property type="component" value="Unassembled WGS sequence"/>
</dbReference>
<proteinExistence type="predicted"/>
<feature type="transmembrane region" description="Helical" evidence="2">
    <location>
        <begin position="25"/>
        <end position="46"/>
    </location>
</feature>
<organism evidence="3 4">
    <name type="scientific">Aspergillus sergii</name>
    <dbReference type="NCBI Taxonomy" id="1034303"/>
    <lineage>
        <taxon>Eukaryota</taxon>
        <taxon>Fungi</taxon>
        <taxon>Dikarya</taxon>
        <taxon>Ascomycota</taxon>
        <taxon>Pezizomycotina</taxon>
        <taxon>Eurotiomycetes</taxon>
        <taxon>Eurotiomycetidae</taxon>
        <taxon>Eurotiales</taxon>
        <taxon>Aspergillaceae</taxon>
        <taxon>Aspergillus</taxon>
        <taxon>Aspergillus subgen. Circumdati</taxon>
    </lineage>
</organism>
<name>A0A5N6WUN0_9EURO</name>
<keyword evidence="2" id="KW-0812">Transmembrane</keyword>
<protein>
    <submittedName>
        <fullName evidence="3">Uncharacterized protein</fullName>
    </submittedName>
</protein>
<evidence type="ECO:0000313" key="3">
    <source>
        <dbReference type="EMBL" id="KAE8324362.1"/>
    </source>
</evidence>
<dbReference type="EMBL" id="ML741818">
    <property type="protein sequence ID" value="KAE8324362.1"/>
    <property type="molecule type" value="Genomic_DNA"/>
</dbReference>
<dbReference type="AlphaFoldDB" id="A0A5N6WUN0"/>
<evidence type="ECO:0000256" key="1">
    <source>
        <dbReference type="SAM" id="MobiDB-lite"/>
    </source>
</evidence>
<reference evidence="4" key="1">
    <citation type="submission" date="2019-04" db="EMBL/GenBank/DDBJ databases">
        <title>Friends and foes A comparative genomics studyof 23 Aspergillus species from section Flavi.</title>
        <authorList>
            <consortium name="DOE Joint Genome Institute"/>
            <person name="Kjaerbolling I."/>
            <person name="Vesth T."/>
            <person name="Frisvad J.C."/>
            <person name="Nybo J.L."/>
            <person name="Theobald S."/>
            <person name="Kildgaard S."/>
            <person name="Isbrandt T."/>
            <person name="Kuo A."/>
            <person name="Sato A."/>
            <person name="Lyhne E.K."/>
            <person name="Kogle M.E."/>
            <person name="Wiebenga A."/>
            <person name="Kun R.S."/>
            <person name="Lubbers R.J."/>
            <person name="Makela M.R."/>
            <person name="Barry K."/>
            <person name="Chovatia M."/>
            <person name="Clum A."/>
            <person name="Daum C."/>
            <person name="Haridas S."/>
            <person name="He G."/>
            <person name="LaButti K."/>
            <person name="Lipzen A."/>
            <person name="Mondo S."/>
            <person name="Riley R."/>
            <person name="Salamov A."/>
            <person name="Simmons B.A."/>
            <person name="Magnuson J.K."/>
            <person name="Henrissat B."/>
            <person name="Mortensen U.H."/>
            <person name="Larsen T.O."/>
            <person name="Devries R.P."/>
            <person name="Grigoriev I.V."/>
            <person name="Machida M."/>
            <person name="Baker S.E."/>
            <person name="Andersen M.R."/>
        </authorList>
    </citation>
    <scope>NUCLEOTIDE SEQUENCE [LARGE SCALE GENOMIC DNA]</scope>
    <source>
        <strain evidence="4">CBS 130017</strain>
    </source>
</reference>
<sequence length="108" mass="12168">MQTTLRETKMGRSDPDAMASTTGDFSISFPLFIVWTLWIFRSLVLFRGLEWNEVPFSPGSSALVQLGLRRLTHPRLLMIAHLASEVDGGDTVNARPRDRHTKLQGTEL</sequence>
<keyword evidence="2" id="KW-1133">Transmembrane helix</keyword>
<keyword evidence="4" id="KW-1185">Reference proteome</keyword>
<keyword evidence="2" id="KW-0472">Membrane</keyword>
<gene>
    <name evidence="3" type="ORF">BDV39DRAFT_180416</name>
</gene>